<dbReference type="InterPro" id="IPR004171">
    <property type="entry name" value="cAMP_dep_PKI"/>
</dbReference>
<protein>
    <submittedName>
        <fullName evidence="5">Uncharacterized protein</fullName>
    </submittedName>
</protein>
<keyword evidence="3" id="KW-0649">Protein kinase inhibitor</keyword>
<feature type="region of interest" description="Disordered" evidence="4">
    <location>
        <begin position="1"/>
        <end position="24"/>
    </location>
</feature>
<dbReference type="Proteomes" id="UP001152798">
    <property type="component" value="Chromosome 4"/>
</dbReference>
<dbReference type="EMBL" id="OV725080">
    <property type="protein sequence ID" value="CAH1399673.1"/>
    <property type="molecule type" value="Genomic_DNA"/>
</dbReference>
<dbReference type="Pfam" id="PF02827">
    <property type="entry name" value="PKI"/>
    <property type="match status" value="1"/>
</dbReference>
<accession>A0A9P0HCB8</accession>
<proteinExistence type="inferred from homology"/>
<reference evidence="5" key="1">
    <citation type="submission" date="2022-01" db="EMBL/GenBank/DDBJ databases">
        <authorList>
            <person name="King R."/>
        </authorList>
    </citation>
    <scope>NUCLEOTIDE SEQUENCE</scope>
</reference>
<feature type="region of interest" description="Disordered" evidence="4">
    <location>
        <begin position="40"/>
        <end position="86"/>
    </location>
</feature>
<evidence type="ECO:0000256" key="4">
    <source>
        <dbReference type="SAM" id="MobiDB-lite"/>
    </source>
</evidence>
<comment type="function">
    <text evidence="1">Extremely potent competitive inhibitor of cAMP-dependent protein kinase activity, this protein interacts with the catalytic subunit of the enzyme after the cAMP-induced dissociation of its regulatory chains.</text>
</comment>
<evidence type="ECO:0000256" key="1">
    <source>
        <dbReference type="ARBA" id="ARBA00002844"/>
    </source>
</evidence>
<dbReference type="OrthoDB" id="6380180at2759"/>
<organism evidence="5 6">
    <name type="scientific">Nezara viridula</name>
    <name type="common">Southern green stink bug</name>
    <name type="synonym">Cimex viridulus</name>
    <dbReference type="NCBI Taxonomy" id="85310"/>
    <lineage>
        <taxon>Eukaryota</taxon>
        <taxon>Metazoa</taxon>
        <taxon>Ecdysozoa</taxon>
        <taxon>Arthropoda</taxon>
        <taxon>Hexapoda</taxon>
        <taxon>Insecta</taxon>
        <taxon>Pterygota</taxon>
        <taxon>Neoptera</taxon>
        <taxon>Paraneoptera</taxon>
        <taxon>Hemiptera</taxon>
        <taxon>Heteroptera</taxon>
        <taxon>Panheteroptera</taxon>
        <taxon>Pentatomomorpha</taxon>
        <taxon>Pentatomoidea</taxon>
        <taxon>Pentatomidae</taxon>
        <taxon>Pentatominae</taxon>
        <taxon>Nezara</taxon>
    </lineage>
</organism>
<evidence type="ECO:0000313" key="6">
    <source>
        <dbReference type="Proteomes" id="UP001152798"/>
    </source>
</evidence>
<evidence type="ECO:0000313" key="5">
    <source>
        <dbReference type="EMBL" id="CAH1399673.1"/>
    </source>
</evidence>
<dbReference type="AlphaFoldDB" id="A0A9P0HCB8"/>
<evidence type="ECO:0000256" key="2">
    <source>
        <dbReference type="ARBA" id="ARBA00006393"/>
    </source>
</evidence>
<dbReference type="PANTHER" id="PTHR15416">
    <property type="entry name" value="CAMP-DEPENDENT PROTEIN KINASE INHIBITOR/PKI"/>
    <property type="match status" value="1"/>
</dbReference>
<dbReference type="GO" id="GO:0004862">
    <property type="term" value="F:cAMP-dependent protein kinase inhibitor activity"/>
    <property type="evidence" value="ECO:0007669"/>
    <property type="project" value="InterPro"/>
</dbReference>
<sequence length="86" mass="9205">MLAVMSENGNGERDPVQDFLTTGRAGRRNALPNILSEHAMTTTADLPERLMGLTTKEKKEGNEESTTSCEEPKDDDGSEACGSSSS</sequence>
<name>A0A9P0HCB8_NEZVI</name>
<comment type="similarity">
    <text evidence="2">Belongs to the PKI family.</text>
</comment>
<evidence type="ECO:0000256" key="3">
    <source>
        <dbReference type="ARBA" id="ARBA00023013"/>
    </source>
</evidence>
<keyword evidence="6" id="KW-1185">Reference proteome</keyword>
<gene>
    <name evidence="5" type="ORF">NEZAVI_LOCUS9076</name>
</gene>